<dbReference type="AlphaFoldDB" id="A0A197JHT6"/>
<dbReference type="Proteomes" id="UP000078512">
    <property type="component" value="Unassembled WGS sequence"/>
</dbReference>
<keyword evidence="3" id="KW-1185">Reference proteome</keyword>
<feature type="signal peptide" evidence="1">
    <location>
        <begin position="1"/>
        <end position="25"/>
    </location>
</feature>
<feature type="chain" id="PRO_5008275961" evidence="1">
    <location>
        <begin position="26"/>
        <end position="85"/>
    </location>
</feature>
<dbReference type="EMBL" id="KV442088">
    <property type="protein sequence ID" value="OAQ24752.1"/>
    <property type="molecule type" value="Genomic_DNA"/>
</dbReference>
<reference evidence="2 3" key="1">
    <citation type="submission" date="2016-05" db="EMBL/GenBank/DDBJ databases">
        <title>Genome sequencing reveals origins of a unique bacterial endosymbiosis in the earliest lineages of terrestrial Fungi.</title>
        <authorList>
            <consortium name="DOE Joint Genome Institute"/>
            <person name="Uehling J."/>
            <person name="Gryganskyi A."/>
            <person name="Hameed K."/>
            <person name="Tschaplinski T."/>
            <person name="Misztal P."/>
            <person name="Wu S."/>
            <person name="Desiro A."/>
            <person name="Vande Pol N."/>
            <person name="Du Z.-Y."/>
            <person name="Zienkiewicz A."/>
            <person name="Zienkiewicz K."/>
            <person name="Morin E."/>
            <person name="Tisserant E."/>
            <person name="Splivallo R."/>
            <person name="Hainaut M."/>
            <person name="Henrissat B."/>
            <person name="Ohm R."/>
            <person name="Kuo A."/>
            <person name="Yan J."/>
            <person name="Lipzen A."/>
            <person name="Nolan M."/>
            <person name="Labutti K."/>
            <person name="Barry K."/>
            <person name="Goldstein A."/>
            <person name="Labbe J."/>
            <person name="Schadt C."/>
            <person name="Tuskan G."/>
            <person name="Grigoriev I."/>
            <person name="Martin F."/>
            <person name="Vilgalys R."/>
            <person name="Bonito G."/>
        </authorList>
    </citation>
    <scope>NUCLEOTIDE SEQUENCE [LARGE SCALE GENOMIC DNA]</scope>
    <source>
        <strain evidence="2 3">AG-77</strain>
    </source>
</reference>
<evidence type="ECO:0000256" key="1">
    <source>
        <dbReference type="SAM" id="SignalP"/>
    </source>
</evidence>
<gene>
    <name evidence="2" type="ORF">K457DRAFT_23780</name>
</gene>
<sequence length="85" mass="9085">MFSKCKVILFVATFALLGLTLPTCAVPVDTNPAAPAAGGILFKRQHPDCFNDRCNNVCISKGHLGGHCTVICDLGMSFIEEEAFP</sequence>
<evidence type="ECO:0000313" key="3">
    <source>
        <dbReference type="Proteomes" id="UP000078512"/>
    </source>
</evidence>
<keyword evidence="1" id="KW-0732">Signal</keyword>
<accession>A0A197JHT6</accession>
<name>A0A197JHT6_9FUNG</name>
<proteinExistence type="predicted"/>
<organism evidence="2 3">
    <name type="scientific">Linnemannia elongata AG-77</name>
    <dbReference type="NCBI Taxonomy" id="1314771"/>
    <lineage>
        <taxon>Eukaryota</taxon>
        <taxon>Fungi</taxon>
        <taxon>Fungi incertae sedis</taxon>
        <taxon>Mucoromycota</taxon>
        <taxon>Mortierellomycotina</taxon>
        <taxon>Mortierellomycetes</taxon>
        <taxon>Mortierellales</taxon>
        <taxon>Mortierellaceae</taxon>
        <taxon>Linnemannia</taxon>
    </lineage>
</organism>
<evidence type="ECO:0000313" key="2">
    <source>
        <dbReference type="EMBL" id="OAQ24752.1"/>
    </source>
</evidence>
<protein>
    <submittedName>
        <fullName evidence="2">Uncharacterized protein</fullName>
    </submittedName>
</protein>